<keyword evidence="2" id="KW-0902">Two-component regulatory system</keyword>
<dbReference type="SUPFAM" id="SSF52172">
    <property type="entry name" value="CheY-like"/>
    <property type="match status" value="1"/>
</dbReference>
<dbReference type="PANTHER" id="PTHR48111">
    <property type="entry name" value="REGULATOR OF RPOS"/>
    <property type="match status" value="1"/>
</dbReference>
<dbReference type="PANTHER" id="PTHR48111:SF22">
    <property type="entry name" value="REGULATOR OF RPOS"/>
    <property type="match status" value="1"/>
</dbReference>
<dbReference type="InterPro" id="IPR039420">
    <property type="entry name" value="WalR-like"/>
</dbReference>
<feature type="domain" description="OmpR/PhoB-type" evidence="9">
    <location>
        <begin position="124"/>
        <end position="224"/>
    </location>
</feature>
<dbReference type="SUPFAM" id="SSF46894">
    <property type="entry name" value="C-terminal effector domain of the bipartite response regulators"/>
    <property type="match status" value="1"/>
</dbReference>
<dbReference type="InterPro" id="IPR016032">
    <property type="entry name" value="Sig_transdc_resp-reg_C-effctor"/>
</dbReference>
<dbReference type="SMART" id="SM00448">
    <property type="entry name" value="REC"/>
    <property type="match status" value="1"/>
</dbReference>
<name>A0A5R9L1R3_9BACT</name>
<dbReference type="InterPro" id="IPR001789">
    <property type="entry name" value="Sig_transdc_resp-reg_receiver"/>
</dbReference>
<reference evidence="10 11" key="1">
    <citation type="submission" date="2019-05" db="EMBL/GenBank/DDBJ databases">
        <authorList>
            <person name="Qu J.-H."/>
        </authorList>
    </citation>
    <scope>NUCLEOTIDE SEQUENCE [LARGE SCALE GENOMIC DNA]</scope>
    <source>
        <strain evidence="10 11">T17</strain>
    </source>
</reference>
<evidence type="ECO:0000256" key="7">
    <source>
        <dbReference type="PROSITE-ProRule" id="PRU01091"/>
    </source>
</evidence>
<dbReference type="Gene3D" id="1.10.10.10">
    <property type="entry name" value="Winged helix-like DNA-binding domain superfamily/Winged helix DNA-binding domain"/>
    <property type="match status" value="1"/>
</dbReference>
<dbReference type="Pfam" id="PF00072">
    <property type="entry name" value="Response_reg"/>
    <property type="match status" value="1"/>
</dbReference>
<sequence length="224" mass="25216">MKLLVIEDEKELSDSICTYLNSEQFSCETAYDFPTALDKVVINEYACIILDITLPRGSGLDILKELKAMNKSEGVLIISAKNSLDDRIKGLNTGADDYLTKPFHLAELGARVAAIVRRKSFDGKTRVAIGPLTLDLSDRVLKAGEQPVALTKKEYELLLYFLSNKNRVVTKEAIVEHLWGDDIDMADSYDFIYSHIKNLRKKLMHAGCDDYIKAVYGMGYKFSF</sequence>
<protein>
    <submittedName>
        <fullName evidence="10">Response regulator transcription factor</fullName>
    </submittedName>
</protein>
<dbReference type="GO" id="GO:0000976">
    <property type="term" value="F:transcription cis-regulatory region binding"/>
    <property type="evidence" value="ECO:0007669"/>
    <property type="project" value="TreeGrafter"/>
</dbReference>
<dbReference type="GO" id="GO:0000156">
    <property type="term" value="F:phosphorelay response regulator activity"/>
    <property type="evidence" value="ECO:0007669"/>
    <property type="project" value="TreeGrafter"/>
</dbReference>
<dbReference type="SMART" id="SM00862">
    <property type="entry name" value="Trans_reg_C"/>
    <property type="match status" value="1"/>
</dbReference>
<keyword evidence="11" id="KW-1185">Reference proteome</keyword>
<dbReference type="Pfam" id="PF00486">
    <property type="entry name" value="Trans_reg_C"/>
    <property type="match status" value="1"/>
</dbReference>
<dbReference type="OrthoDB" id="5343479at2"/>
<evidence type="ECO:0000256" key="1">
    <source>
        <dbReference type="ARBA" id="ARBA00022553"/>
    </source>
</evidence>
<dbReference type="Proteomes" id="UP000306402">
    <property type="component" value="Unassembled WGS sequence"/>
</dbReference>
<gene>
    <name evidence="10" type="ORF">FEN17_02425</name>
</gene>
<evidence type="ECO:0000259" key="9">
    <source>
        <dbReference type="PROSITE" id="PS51755"/>
    </source>
</evidence>
<dbReference type="InterPro" id="IPR011006">
    <property type="entry name" value="CheY-like_superfamily"/>
</dbReference>
<keyword evidence="1 6" id="KW-0597">Phosphoprotein</keyword>
<dbReference type="GO" id="GO:0006355">
    <property type="term" value="P:regulation of DNA-templated transcription"/>
    <property type="evidence" value="ECO:0007669"/>
    <property type="project" value="InterPro"/>
</dbReference>
<dbReference type="Gene3D" id="3.40.50.2300">
    <property type="match status" value="1"/>
</dbReference>
<evidence type="ECO:0000256" key="5">
    <source>
        <dbReference type="ARBA" id="ARBA00023163"/>
    </source>
</evidence>
<keyword evidence="4 7" id="KW-0238">DNA-binding</keyword>
<feature type="modified residue" description="4-aspartylphosphate" evidence="6">
    <location>
        <position position="51"/>
    </location>
</feature>
<dbReference type="RefSeq" id="WP_138363713.1">
    <property type="nucleotide sequence ID" value="NZ_VCEJ01000002.1"/>
</dbReference>
<organism evidence="10 11">
    <name type="scientific">Dyadobacter luticola</name>
    <dbReference type="NCBI Taxonomy" id="1979387"/>
    <lineage>
        <taxon>Bacteria</taxon>
        <taxon>Pseudomonadati</taxon>
        <taxon>Bacteroidota</taxon>
        <taxon>Cytophagia</taxon>
        <taxon>Cytophagales</taxon>
        <taxon>Spirosomataceae</taxon>
        <taxon>Dyadobacter</taxon>
    </lineage>
</organism>
<dbReference type="CDD" id="cd00383">
    <property type="entry name" value="trans_reg_C"/>
    <property type="match status" value="1"/>
</dbReference>
<evidence type="ECO:0000313" key="10">
    <source>
        <dbReference type="EMBL" id="TLV02502.1"/>
    </source>
</evidence>
<keyword evidence="5" id="KW-0804">Transcription</keyword>
<evidence type="ECO:0000256" key="2">
    <source>
        <dbReference type="ARBA" id="ARBA00023012"/>
    </source>
</evidence>
<dbReference type="GO" id="GO:0032993">
    <property type="term" value="C:protein-DNA complex"/>
    <property type="evidence" value="ECO:0007669"/>
    <property type="project" value="TreeGrafter"/>
</dbReference>
<evidence type="ECO:0000259" key="8">
    <source>
        <dbReference type="PROSITE" id="PS50110"/>
    </source>
</evidence>
<dbReference type="GO" id="GO:0005829">
    <property type="term" value="C:cytosol"/>
    <property type="evidence" value="ECO:0007669"/>
    <property type="project" value="TreeGrafter"/>
</dbReference>
<dbReference type="PROSITE" id="PS51755">
    <property type="entry name" value="OMPR_PHOB"/>
    <property type="match status" value="1"/>
</dbReference>
<feature type="DNA-binding region" description="OmpR/PhoB-type" evidence="7">
    <location>
        <begin position="124"/>
        <end position="224"/>
    </location>
</feature>
<comment type="caution">
    <text evidence="10">The sequence shown here is derived from an EMBL/GenBank/DDBJ whole genome shotgun (WGS) entry which is preliminary data.</text>
</comment>
<accession>A0A5R9L1R3</accession>
<evidence type="ECO:0000256" key="4">
    <source>
        <dbReference type="ARBA" id="ARBA00023125"/>
    </source>
</evidence>
<dbReference type="EMBL" id="VCEJ01000002">
    <property type="protein sequence ID" value="TLV02502.1"/>
    <property type="molecule type" value="Genomic_DNA"/>
</dbReference>
<dbReference type="AlphaFoldDB" id="A0A5R9L1R3"/>
<dbReference type="InterPro" id="IPR001867">
    <property type="entry name" value="OmpR/PhoB-type_DNA-bd"/>
</dbReference>
<dbReference type="InterPro" id="IPR036388">
    <property type="entry name" value="WH-like_DNA-bd_sf"/>
</dbReference>
<feature type="domain" description="Response regulatory" evidence="8">
    <location>
        <begin position="2"/>
        <end position="116"/>
    </location>
</feature>
<proteinExistence type="predicted"/>
<dbReference type="Gene3D" id="6.10.250.690">
    <property type="match status" value="1"/>
</dbReference>
<dbReference type="PROSITE" id="PS50110">
    <property type="entry name" value="RESPONSE_REGULATORY"/>
    <property type="match status" value="1"/>
</dbReference>
<evidence type="ECO:0000256" key="3">
    <source>
        <dbReference type="ARBA" id="ARBA00023015"/>
    </source>
</evidence>
<keyword evidence="3" id="KW-0805">Transcription regulation</keyword>
<evidence type="ECO:0000256" key="6">
    <source>
        <dbReference type="PROSITE-ProRule" id="PRU00169"/>
    </source>
</evidence>
<evidence type="ECO:0000313" key="11">
    <source>
        <dbReference type="Proteomes" id="UP000306402"/>
    </source>
</evidence>